<dbReference type="EMBL" id="MU003508">
    <property type="protein sequence ID" value="KAF2470386.1"/>
    <property type="molecule type" value="Genomic_DNA"/>
</dbReference>
<sequence length="686" mass="77319">MVDFKGLYSLPPKVIAGMKENLISSIVPAETSVRPAPVKRERGDKLYFVIFTTIAETKAMKEGKVCIPQVALNFPNFLDDRYAAPCPFKAESKPGAPETNPMSRLEPFVKEEADGRFISECFSSWILHHQLNLRMPVSALETLLAGTFFLGHDASSFDLSALDLIVRGMDIRDCDFRMQANGRAGHTLHFFVVQMTQNSMEKKIFLSISVAAFRVVSTLGKNVTLEVPGPKDQQSHLAILIRDNSSDFSNPFERRAQPLPPFDGPNDLRRMTTAQLGQWMMNRMPDPRQAGTDVEMLWDSRDQGQMIDLRPYRSRNRAKPYGIPTSFFSQPGNTAFAHPRLKIKELASTWRIFGSKSGKILSLAQPNSWIRDFIREGFPPPNAPFPRRIPPNERLWETTFQEGLNNHGAHLGNGEAIAMHPQTYNRVDVGNPPVERYVVGQGPQHPDGLNLMKNTIDGVMQNSHQSTVDWYPDYLYIPAREDENAIRALQTPSGRTLFEYDPNFPIGNGETTRMGMLLLEDGGPRGPQKTDGTYQPGPGGPFFFDFKICTAIIPMSLALRNCNSFKIIVVTSIKYFASNFLFSYSSPRHLLKLSLRLRFSRQIRSVRRKPRETNRNAWKRLSSHVIATTPVFYLDRMLAGVADVSLRSDKQTLAHMFRESIDLDFEDAPFSEGKCEAFGSTKAMGN</sequence>
<comment type="caution">
    <text evidence="1">The sequence shown here is derived from an EMBL/GenBank/DDBJ whole genome shotgun (WGS) entry which is preliminary data.</text>
</comment>
<proteinExistence type="predicted"/>
<evidence type="ECO:0000313" key="1">
    <source>
        <dbReference type="EMBL" id="KAF2470386.1"/>
    </source>
</evidence>
<evidence type="ECO:0000313" key="2">
    <source>
        <dbReference type="Proteomes" id="UP000799755"/>
    </source>
</evidence>
<name>A0ACB6QTX7_9PLEO</name>
<gene>
    <name evidence="1" type="ORF">BDR25DRAFT_355497</name>
</gene>
<organism evidence="1 2">
    <name type="scientific">Lindgomyces ingoldianus</name>
    <dbReference type="NCBI Taxonomy" id="673940"/>
    <lineage>
        <taxon>Eukaryota</taxon>
        <taxon>Fungi</taxon>
        <taxon>Dikarya</taxon>
        <taxon>Ascomycota</taxon>
        <taxon>Pezizomycotina</taxon>
        <taxon>Dothideomycetes</taxon>
        <taxon>Pleosporomycetidae</taxon>
        <taxon>Pleosporales</taxon>
        <taxon>Lindgomycetaceae</taxon>
        <taxon>Lindgomyces</taxon>
    </lineage>
</organism>
<keyword evidence="2" id="KW-1185">Reference proteome</keyword>
<protein>
    <submittedName>
        <fullName evidence="1">Uncharacterized protein</fullName>
    </submittedName>
</protein>
<accession>A0ACB6QTX7</accession>
<dbReference type="Proteomes" id="UP000799755">
    <property type="component" value="Unassembled WGS sequence"/>
</dbReference>
<reference evidence="1" key="1">
    <citation type="journal article" date="2020" name="Stud. Mycol.">
        <title>101 Dothideomycetes genomes: a test case for predicting lifestyles and emergence of pathogens.</title>
        <authorList>
            <person name="Haridas S."/>
            <person name="Albert R."/>
            <person name="Binder M."/>
            <person name="Bloem J."/>
            <person name="Labutti K."/>
            <person name="Salamov A."/>
            <person name="Andreopoulos B."/>
            <person name="Baker S."/>
            <person name="Barry K."/>
            <person name="Bills G."/>
            <person name="Bluhm B."/>
            <person name="Cannon C."/>
            <person name="Castanera R."/>
            <person name="Culley D."/>
            <person name="Daum C."/>
            <person name="Ezra D."/>
            <person name="Gonzalez J."/>
            <person name="Henrissat B."/>
            <person name="Kuo A."/>
            <person name="Liang C."/>
            <person name="Lipzen A."/>
            <person name="Lutzoni F."/>
            <person name="Magnuson J."/>
            <person name="Mondo S."/>
            <person name="Nolan M."/>
            <person name="Ohm R."/>
            <person name="Pangilinan J."/>
            <person name="Park H.-J."/>
            <person name="Ramirez L."/>
            <person name="Alfaro M."/>
            <person name="Sun H."/>
            <person name="Tritt A."/>
            <person name="Yoshinaga Y."/>
            <person name="Zwiers L.-H."/>
            <person name="Turgeon B."/>
            <person name="Goodwin S."/>
            <person name="Spatafora J."/>
            <person name="Crous P."/>
            <person name="Grigoriev I."/>
        </authorList>
    </citation>
    <scope>NUCLEOTIDE SEQUENCE</scope>
    <source>
        <strain evidence="1">ATCC 200398</strain>
    </source>
</reference>